<dbReference type="AlphaFoldDB" id="A0A507DRW2"/>
<comment type="caution">
    <text evidence="2">The sequence shown here is derived from an EMBL/GenBank/DDBJ whole genome shotgun (WGS) entry which is preliminary data.</text>
</comment>
<reference evidence="2 3" key="1">
    <citation type="journal article" date="2019" name="Sci. Rep.">
        <title>Comparative genomics of chytrid fungi reveal insights into the obligate biotrophic and pathogenic lifestyle of Synchytrium endobioticum.</title>
        <authorList>
            <person name="van de Vossenberg B.T.L.H."/>
            <person name="Warris S."/>
            <person name="Nguyen H.D.T."/>
            <person name="van Gent-Pelzer M.P.E."/>
            <person name="Joly D.L."/>
            <person name="van de Geest H.C."/>
            <person name="Bonants P.J.M."/>
            <person name="Smith D.S."/>
            <person name="Levesque C.A."/>
            <person name="van der Lee T.A.J."/>
        </authorList>
    </citation>
    <scope>NUCLEOTIDE SEQUENCE [LARGE SCALE GENOMIC DNA]</scope>
    <source>
        <strain evidence="2 3">CBS 809.83</strain>
    </source>
</reference>
<dbReference type="GO" id="GO:0000815">
    <property type="term" value="C:ESCRT III complex"/>
    <property type="evidence" value="ECO:0007669"/>
    <property type="project" value="TreeGrafter"/>
</dbReference>
<evidence type="ECO:0000256" key="1">
    <source>
        <dbReference type="SAM" id="MobiDB-lite"/>
    </source>
</evidence>
<dbReference type="Pfam" id="PF25880">
    <property type="entry name" value="WHD_CHMP7_1st"/>
    <property type="match status" value="1"/>
</dbReference>
<name>A0A507DRW2_9FUNG</name>
<dbReference type="Pfam" id="PF03357">
    <property type="entry name" value="Snf7"/>
    <property type="match status" value="1"/>
</dbReference>
<dbReference type="PANTHER" id="PTHR22761:SF96">
    <property type="entry name" value="BCDNA.GH08385"/>
    <property type="match status" value="1"/>
</dbReference>
<keyword evidence="3" id="KW-1185">Reference proteome</keyword>
<dbReference type="STRING" id="109895.A0A507DRW2"/>
<dbReference type="GO" id="GO:0006900">
    <property type="term" value="P:vesicle budding from membrane"/>
    <property type="evidence" value="ECO:0007669"/>
    <property type="project" value="TreeGrafter"/>
</dbReference>
<dbReference type="EMBL" id="QEAQ01000206">
    <property type="protein sequence ID" value="TPX53698.1"/>
    <property type="molecule type" value="Genomic_DNA"/>
</dbReference>
<sequence>MTTLSSSQMPQQQQQFSSLDAYLATLPGWTGTDERSNHLIHSLFRSFTDLSPAAHAEKITFWRNVISEAASRRLLGDHVSAFDAKGLESKFKRRGLAPLGLDVVVSDMIRTQDLVPLAQYRNEISWGSWAVSTLVKAPLSWGYAQVTGKKSKFTALENQYVVAETVKREADAFLSEFYQEAHYGVDHVLRVEDFQSRLADACAAQLNGTRPSKLDIDLVQTYLKASGKAVFSVDPNHPDEGIVKVRPAQDKSSSTLIITETDRGIIKLRRTVHMLHLQVEELETRIFNLTKQAKDRVRVGQKERALYFIRQKKGVTELLKKRIASLETIEGIIGKIEGAESESEVLAAYQLGSSSLASFMSTSGLTVDAVDATMDKLQDTLADQAEINDAIESGQNAIIGSTVDTDEIEEELEQLLEEERAVSWPAVPTAPLPSKAIPSAGKNASATTNYAALDAELDDMLSEEMNQSSKRKASAQPLGA</sequence>
<protein>
    <recommendedName>
        <fullName evidence="4">Charged multivesicular body protein 7</fullName>
    </recommendedName>
</protein>
<dbReference type="InterPro" id="IPR005024">
    <property type="entry name" value="Snf7_fam"/>
</dbReference>
<evidence type="ECO:0008006" key="4">
    <source>
        <dbReference type="Google" id="ProtNLM"/>
    </source>
</evidence>
<dbReference type="GO" id="GO:0009898">
    <property type="term" value="C:cytoplasmic side of plasma membrane"/>
    <property type="evidence" value="ECO:0007669"/>
    <property type="project" value="TreeGrafter"/>
</dbReference>
<dbReference type="Gene3D" id="6.10.140.1230">
    <property type="match status" value="1"/>
</dbReference>
<dbReference type="GO" id="GO:0032511">
    <property type="term" value="P:late endosome to vacuole transport via multivesicular body sorting pathway"/>
    <property type="evidence" value="ECO:0007669"/>
    <property type="project" value="TreeGrafter"/>
</dbReference>
<organism evidence="2 3">
    <name type="scientific">Powellomyces hirtus</name>
    <dbReference type="NCBI Taxonomy" id="109895"/>
    <lineage>
        <taxon>Eukaryota</taxon>
        <taxon>Fungi</taxon>
        <taxon>Fungi incertae sedis</taxon>
        <taxon>Chytridiomycota</taxon>
        <taxon>Chytridiomycota incertae sedis</taxon>
        <taxon>Chytridiomycetes</taxon>
        <taxon>Spizellomycetales</taxon>
        <taxon>Powellomycetaceae</taxon>
        <taxon>Powellomyces</taxon>
    </lineage>
</organism>
<dbReference type="GO" id="GO:0005771">
    <property type="term" value="C:multivesicular body"/>
    <property type="evidence" value="ECO:0007669"/>
    <property type="project" value="TreeGrafter"/>
</dbReference>
<dbReference type="PANTHER" id="PTHR22761">
    <property type="entry name" value="CHARGED MULTIVESICULAR BODY PROTEIN"/>
    <property type="match status" value="1"/>
</dbReference>
<proteinExistence type="predicted"/>
<accession>A0A507DRW2</accession>
<dbReference type="Proteomes" id="UP000318582">
    <property type="component" value="Unassembled WGS sequence"/>
</dbReference>
<feature type="region of interest" description="Disordered" evidence="1">
    <location>
        <begin position="461"/>
        <end position="480"/>
    </location>
</feature>
<evidence type="ECO:0000313" key="3">
    <source>
        <dbReference type="Proteomes" id="UP000318582"/>
    </source>
</evidence>
<gene>
    <name evidence="2" type="ORF">PhCBS80983_g06226</name>
</gene>
<evidence type="ECO:0000313" key="2">
    <source>
        <dbReference type="EMBL" id="TPX53698.1"/>
    </source>
</evidence>